<feature type="compositionally biased region" description="Basic and acidic residues" evidence="2">
    <location>
        <begin position="761"/>
        <end position="794"/>
    </location>
</feature>
<keyword evidence="1" id="KW-0479">Metal-binding</keyword>
<feature type="region of interest" description="Disordered" evidence="2">
    <location>
        <begin position="602"/>
        <end position="883"/>
    </location>
</feature>
<feature type="compositionally biased region" description="Basic and acidic residues" evidence="2">
    <location>
        <begin position="803"/>
        <end position="845"/>
    </location>
</feature>
<feature type="region of interest" description="Disordered" evidence="2">
    <location>
        <begin position="408"/>
        <end position="590"/>
    </location>
</feature>
<keyword evidence="5" id="KW-1185">Reference proteome</keyword>
<dbReference type="InterPro" id="IPR013083">
    <property type="entry name" value="Znf_RING/FYVE/PHD"/>
</dbReference>
<keyword evidence="1" id="KW-0862">Zinc</keyword>
<feature type="compositionally biased region" description="Basic and acidic residues" evidence="2">
    <location>
        <begin position="729"/>
        <end position="744"/>
    </location>
</feature>
<feature type="compositionally biased region" description="Basic and acidic residues" evidence="2">
    <location>
        <begin position="1005"/>
        <end position="1020"/>
    </location>
</feature>
<feature type="compositionally biased region" description="Basic and acidic residues" evidence="2">
    <location>
        <begin position="698"/>
        <end position="711"/>
    </location>
</feature>
<evidence type="ECO:0000256" key="2">
    <source>
        <dbReference type="SAM" id="MobiDB-lite"/>
    </source>
</evidence>
<reference evidence="4 5" key="1">
    <citation type="submission" date="2024-02" db="EMBL/GenBank/DDBJ databases">
        <title>De novo assembly and annotation of 12 fungi associated with fruit tree decline syndrome in Ontario, Canada.</title>
        <authorList>
            <person name="Sulman M."/>
            <person name="Ellouze W."/>
            <person name="Ilyukhin E."/>
        </authorList>
    </citation>
    <scope>NUCLEOTIDE SEQUENCE [LARGE SCALE GENOMIC DNA]</scope>
    <source>
        <strain evidence="4 5">M169</strain>
    </source>
</reference>
<feature type="compositionally biased region" description="Low complexity" evidence="2">
    <location>
        <begin position="898"/>
        <end position="913"/>
    </location>
</feature>
<feature type="compositionally biased region" description="Basic and acidic residues" evidence="2">
    <location>
        <begin position="91"/>
        <end position="100"/>
    </location>
</feature>
<gene>
    <name evidence="4" type="ORF">SLS63_006613</name>
</gene>
<evidence type="ECO:0000313" key="4">
    <source>
        <dbReference type="EMBL" id="KAK7728384.1"/>
    </source>
</evidence>
<comment type="caution">
    <text evidence="4">The sequence shown here is derived from an EMBL/GenBank/DDBJ whole genome shotgun (WGS) entry which is preliminary data.</text>
</comment>
<protein>
    <recommendedName>
        <fullName evidence="3">RING-type domain-containing protein</fullName>
    </recommendedName>
</protein>
<feature type="compositionally biased region" description="Low complexity" evidence="2">
    <location>
        <begin position="411"/>
        <end position="423"/>
    </location>
</feature>
<feature type="compositionally biased region" description="Acidic residues" evidence="2">
    <location>
        <begin position="193"/>
        <end position="204"/>
    </location>
</feature>
<dbReference type="InterPro" id="IPR001841">
    <property type="entry name" value="Znf_RING"/>
</dbReference>
<feature type="compositionally biased region" description="Basic and acidic residues" evidence="2">
    <location>
        <begin position="948"/>
        <end position="965"/>
    </location>
</feature>
<dbReference type="PROSITE" id="PS50089">
    <property type="entry name" value="ZF_RING_2"/>
    <property type="match status" value="1"/>
</dbReference>
<dbReference type="Gene3D" id="3.30.40.10">
    <property type="entry name" value="Zinc/RING finger domain, C3HC4 (zinc finger)"/>
    <property type="match status" value="1"/>
</dbReference>
<accession>A0ABR1P7P5</accession>
<feature type="compositionally biased region" description="Basic and acidic residues" evidence="2">
    <location>
        <begin position="919"/>
        <end position="933"/>
    </location>
</feature>
<feature type="compositionally biased region" description="Polar residues" evidence="2">
    <location>
        <begin position="478"/>
        <end position="489"/>
    </location>
</feature>
<evidence type="ECO:0000259" key="3">
    <source>
        <dbReference type="PROSITE" id="PS50089"/>
    </source>
</evidence>
<feature type="compositionally biased region" description="Low complexity" evidence="2">
    <location>
        <begin position="934"/>
        <end position="943"/>
    </location>
</feature>
<evidence type="ECO:0000313" key="5">
    <source>
        <dbReference type="Proteomes" id="UP001430848"/>
    </source>
</evidence>
<feature type="compositionally biased region" description="Polar residues" evidence="2">
    <location>
        <begin position="163"/>
        <end position="178"/>
    </location>
</feature>
<name>A0ABR1P7P5_DIAER</name>
<feature type="compositionally biased region" description="Low complexity" evidence="2">
    <location>
        <begin position="128"/>
        <end position="152"/>
    </location>
</feature>
<feature type="compositionally biased region" description="Gly residues" evidence="2">
    <location>
        <begin position="512"/>
        <end position="521"/>
    </location>
</feature>
<dbReference type="CDD" id="cd16620">
    <property type="entry name" value="vRING-HC-C4C4_RBBP6"/>
    <property type="match status" value="1"/>
</dbReference>
<feature type="domain" description="RING-type" evidence="3">
    <location>
        <begin position="30"/>
        <end position="66"/>
    </location>
</feature>
<keyword evidence="1" id="KW-0863">Zinc-finger</keyword>
<proteinExistence type="predicted"/>
<organism evidence="4 5">
    <name type="scientific">Diaporthe eres</name>
    <name type="common">Phomopsis oblonga</name>
    <dbReference type="NCBI Taxonomy" id="83184"/>
    <lineage>
        <taxon>Eukaryota</taxon>
        <taxon>Fungi</taxon>
        <taxon>Dikarya</taxon>
        <taxon>Ascomycota</taxon>
        <taxon>Pezizomycotina</taxon>
        <taxon>Sordariomycetes</taxon>
        <taxon>Sordariomycetidae</taxon>
        <taxon>Diaporthales</taxon>
        <taxon>Diaporthaceae</taxon>
        <taxon>Diaporthe</taxon>
        <taxon>Diaporthe eres species complex</taxon>
    </lineage>
</organism>
<sequence length="1020" mass="111941">MAAAYVTVTPALAELISSLPQDEVPIKLRCAICSKLAVNAFRTPCCEQMICENCKLALRSTCPVCEHTPMSADDCKPNKALRMTTKAFLKTAEKKRDSSQAKESTPMTPVEARPTSTPTVSDDKPAVEDTSAEVATATATQETQQEGEQPPQADGPPAEQNAALDTTETGAEHTSATEVENEPSGEQVSGEAENPEDNQTEEQNEVNGEKGDAEAAPEEADGAEDNKDNSQQNSSFPNGLGFGGGMNGSFPNMNFGGDFNQMQMMMAMQNGMAPNFGAFPMMGMPGMGMDPSMMNMYQMSNGFGPGMDMSMMNGGMGGFNGSMGADGNWNGPQSWNNGQNNYNHPNASGMGNGDYGDFNSAHQAGYNQGNFGPHNQFNAYRGRGFYRGGRGFRGRGNFNNFGRGGFGYGQQGNFQGQNYMNQQDGSNMMDKDPNGPQPLPNVSSGEGEGDKSVDEFGRTIRPEASQDGVQDADKTESVNENGDGNTKSEASGAGPDNAAGPGQSYDADKAASGGGSVGGGDPTFAPNGNFVPADPSMRPGSGPPFGVNHARGGNFGVMPPPAAPVPDVPLNAPKGPKAMRQGLPNTSLLNLRARGYQIPVGENFKRVQSPSTPANGLATPVDDEREHHRSRSSSPRKGDTEHHRERSASRSKGSRDQEQDRSRHRDRHGKDRDRSESAAPERSRSGERRDRKRKSRRDHSASEGERDYDRERRHRHRSSKKYLDEEEEPKSRSSRDEKYGDRSRSASPAGSRKASHRSSRKERDSEKRRDRDRDREKDRDRERDYTDDDRDYKRKSSHRSSHRDRDRDRDHDRSDRSDRDRDREKDKDRERRRERDRERDKEREKRHSKRSTAEPPTPTEPAEDVKPFNPPTGPRGSISKNFSIFNAPKGFEIKGAFAKNSTSTPSSSSAKQPPSGPAADRDRDRDKGRDSRRSSSASASKPSGLDPHAAERERRNRERLLKETQRLAQFNGLKRRGAEDAGGGSDAKRSRTRRGGPVVDDDEEARLRKSEAEREGSRWG</sequence>
<feature type="compositionally biased region" description="Pro residues" evidence="2">
    <location>
        <begin position="558"/>
        <end position="567"/>
    </location>
</feature>
<dbReference type="SUPFAM" id="SSF57850">
    <property type="entry name" value="RING/U-box"/>
    <property type="match status" value="1"/>
</dbReference>
<feature type="region of interest" description="Disordered" evidence="2">
    <location>
        <begin position="90"/>
        <end position="245"/>
    </location>
</feature>
<evidence type="ECO:0000256" key="1">
    <source>
        <dbReference type="PROSITE-ProRule" id="PRU00175"/>
    </source>
</evidence>
<feature type="region of interest" description="Disordered" evidence="2">
    <location>
        <begin position="896"/>
        <end position="1020"/>
    </location>
</feature>
<dbReference type="Proteomes" id="UP001430848">
    <property type="component" value="Unassembled WGS sequence"/>
</dbReference>
<dbReference type="EMBL" id="JAKNSF020000033">
    <property type="protein sequence ID" value="KAK7728384.1"/>
    <property type="molecule type" value="Genomic_DNA"/>
</dbReference>
<feature type="compositionally biased region" description="Basic and acidic residues" evidence="2">
    <location>
        <begin position="448"/>
        <end position="461"/>
    </location>
</feature>
<feature type="compositionally biased region" description="Basic and acidic residues" evidence="2">
    <location>
        <begin position="636"/>
        <end position="689"/>
    </location>
</feature>